<dbReference type="Pfam" id="PF18198">
    <property type="entry name" value="AAA_lid_11"/>
    <property type="match status" value="1"/>
</dbReference>
<comment type="caution">
    <text evidence="2">The sequence shown here is derived from an EMBL/GenBank/DDBJ whole genome shotgun (WGS) entry which is preliminary data.</text>
</comment>
<evidence type="ECO:0000313" key="2">
    <source>
        <dbReference type="EMBL" id="CAF4560372.1"/>
    </source>
</evidence>
<dbReference type="AlphaFoldDB" id="A0A820ZBZ7"/>
<protein>
    <recommendedName>
        <fullName evidence="1">Dynein heavy chain AAA lid domain-containing protein</fullName>
    </recommendedName>
</protein>
<dbReference type="InterPro" id="IPR042219">
    <property type="entry name" value="AAA_lid_11_sf"/>
</dbReference>
<gene>
    <name evidence="2" type="ORF">OVN521_LOCUS43618</name>
</gene>
<dbReference type="InterPro" id="IPR026983">
    <property type="entry name" value="DHC"/>
</dbReference>
<keyword evidence="3" id="KW-1185">Reference proteome</keyword>
<dbReference type="PANTHER" id="PTHR45703">
    <property type="entry name" value="DYNEIN HEAVY CHAIN"/>
    <property type="match status" value="1"/>
</dbReference>
<dbReference type="PANTHER" id="PTHR45703:SF22">
    <property type="entry name" value="DYNEIN CYTOPLASMIC 2 HEAVY CHAIN 1"/>
    <property type="match status" value="1"/>
</dbReference>
<dbReference type="GO" id="GO:0045505">
    <property type="term" value="F:dynein intermediate chain binding"/>
    <property type="evidence" value="ECO:0007669"/>
    <property type="project" value="InterPro"/>
</dbReference>
<dbReference type="Proteomes" id="UP000663866">
    <property type="component" value="Unassembled WGS sequence"/>
</dbReference>
<feature type="domain" description="Dynein heavy chain AAA lid" evidence="1">
    <location>
        <begin position="14"/>
        <end position="108"/>
    </location>
</feature>
<dbReference type="Gene3D" id="1.10.8.720">
    <property type="entry name" value="Region D6 of dynein motor"/>
    <property type="match status" value="1"/>
</dbReference>
<dbReference type="InterPro" id="IPR041658">
    <property type="entry name" value="AAA_lid_11"/>
</dbReference>
<dbReference type="GO" id="GO:0007018">
    <property type="term" value="P:microtubule-based movement"/>
    <property type="evidence" value="ECO:0007669"/>
    <property type="project" value="InterPro"/>
</dbReference>
<sequence length="112" mass="12583">MLPSFFDDLKHVYIYLTGGEIPWDYIYGLFEQAVYGGRVDNPVDTDVLKSYLTQYFNTAVIGGSRGSKTRLASNINLPNSSNFSEYKKICEDLNDDQDAPSLFGLPANIERS</sequence>
<evidence type="ECO:0000259" key="1">
    <source>
        <dbReference type="Pfam" id="PF18198"/>
    </source>
</evidence>
<reference evidence="2" key="1">
    <citation type="submission" date="2021-02" db="EMBL/GenBank/DDBJ databases">
        <authorList>
            <person name="Nowell W R."/>
        </authorList>
    </citation>
    <scope>NUCLEOTIDE SEQUENCE</scope>
</reference>
<organism evidence="2 3">
    <name type="scientific">Rotaria magnacalcarata</name>
    <dbReference type="NCBI Taxonomy" id="392030"/>
    <lineage>
        <taxon>Eukaryota</taxon>
        <taxon>Metazoa</taxon>
        <taxon>Spiralia</taxon>
        <taxon>Gnathifera</taxon>
        <taxon>Rotifera</taxon>
        <taxon>Eurotatoria</taxon>
        <taxon>Bdelloidea</taxon>
        <taxon>Philodinida</taxon>
        <taxon>Philodinidae</taxon>
        <taxon>Rotaria</taxon>
    </lineage>
</organism>
<evidence type="ECO:0000313" key="3">
    <source>
        <dbReference type="Proteomes" id="UP000663866"/>
    </source>
</evidence>
<dbReference type="EMBL" id="CAJOBG010063039">
    <property type="protein sequence ID" value="CAF4560372.1"/>
    <property type="molecule type" value="Genomic_DNA"/>
</dbReference>
<name>A0A820ZBZ7_9BILA</name>
<proteinExistence type="predicted"/>
<feature type="non-terminal residue" evidence="2">
    <location>
        <position position="1"/>
    </location>
</feature>
<dbReference type="GO" id="GO:0051959">
    <property type="term" value="F:dynein light intermediate chain binding"/>
    <property type="evidence" value="ECO:0007669"/>
    <property type="project" value="InterPro"/>
</dbReference>
<dbReference type="GO" id="GO:0030286">
    <property type="term" value="C:dynein complex"/>
    <property type="evidence" value="ECO:0007669"/>
    <property type="project" value="InterPro"/>
</dbReference>
<accession>A0A820ZBZ7</accession>